<keyword evidence="2" id="KW-0808">Transferase</keyword>
<dbReference type="InterPro" id="IPR000863">
    <property type="entry name" value="Sulfotransferase_dom"/>
</dbReference>
<dbReference type="EMBL" id="CP133548">
    <property type="protein sequence ID" value="WMS87288.1"/>
    <property type="molecule type" value="Genomic_DNA"/>
</dbReference>
<evidence type="ECO:0000313" key="4">
    <source>
        <dbReference type="EMBL" id="WMS87288.1"/>
    </source>
</evidence>
<dbReference type="Gene3D" id="3.40.50.300">
    <property type="entry name" value="P-loop containing nucleotide triphosphate hydrolases"/>
    <property type="match status" value="1"/>
</dbReference>
<dbReference type="SUPFAM" id="SSF52540">
    <property type="entry name" value="P-loop containing nucleoside triphosphate hydrolases"/>
    <property type="match status" value="1"/>
</dbReference>
<dbReference type="KEGG" id="plei:Q9312_18955"/>
<accession>A0AA51RTC2</accession>
<organism evidence="4 5">
    <name type="scientific">Pleionea litopenaei</name>
    <dbReference type="NCBI Taxonomy" id="3070815"/>
    <lineage>
        <taxon>Bacteria</taxon>
        <taxon>Pseudomonadati</taxon>
        <taxon>Pseudomonadota</taxon>
        <taxon>Gammaproteobacteria</taxon>
        <taxon>Oceanospirillales</taxon>
        <taxon>Pleioneaceae</taxon>
        <taxon>Pleionea</taxon>
    </lineage>
</organism>
<gene>
    <name evidence="4" type="ORF">Q9312_18955</name>
</gene>
<sequence>MFKKDYQKIHSSKYVFGYLEKNVERHIWLVCSPKSGSTWLSRIIQDLLKWKTVKLVPAFGNREQEVDLSTILAAGVKGDLFSPHLHCRYSDYTGSIIDAMGSKVILQTRNIYDTIVSFYDHIQKEGPTFPSGYMNQECWDQLDESSRYEYLVELVTPWYFNFYCSWYFSRHFQEEKVKLVTYEELKNNPVETVSKVLDFCDVSISKERIETSIEKGKKKNTRQNKGIIGRGDQLSDELKSKVKGYTKFYPGVDFSPMGI</sequence>
<dbReference type="Proteomes" id="UP001239782">
    <property type="component" value="Chromosome"/>
</dbReference>
<dbReference type="AlphaFoldDB" id="A0AA51RTC2"/>
<dbReference type="GO" id="GO:0008146">
    <property type="term" value="F:sulfotransferase activity"/>
    <property type="evidence" value="ECO:0007669"/>
    <property type="project" value="InterPro"/>
</dbReference>
<evidence type="ECO:0000256" key="1">
    <source>
        <dbReference type="ARBA" id="ARBA00005771"/>
    </source>
</evidence>
<dbReference type="Pfam" id="PF00685">
    <property type="entry name" value="Sulfotransfer_1"/>
    <property type="match status" value="1"/>
</dbReference>
<evidence type="ECO:0000256" key="2">
    <source>
        <dbReference type="ARBA" id="ARBA00022679"/>
    </source>
</evidence>
<evidence type="ECO:0000259" key="3">
    <source>
        <dbReference type="Pfam" id="PF00685"/>
    </source>
</evidence>
<name>A0AA51RTC2_9GAMM</name>
<protein>
    <submittedName>
        <fullName evidence="4">Sulfotransferase domain-containing protein</fullName>
    </submittedName>
</protein>
<feature type="domain" description="Sulfotransferase" evidence="3">
    <location>
        <begin position="25"/>
        <end position="225"/>
    </location>
</feature>
<dbReference type="PANTHER" id="PTHR11783">
    <property type="entry name" value="SULFOTRANSFERASE SULT"/>
    <property type="match status" value="1"/>
</dbReference>
<dbReference type="InterPro" id="IPR027417">
    <property type="entry name" value="P-loop_NTPase"/>
</dbReference>
<dbReference type="RefSeq" id="WP_309202429.1">
    <property type="nucleotide sequence ID" value="NZ_CP133548.1"/>
</dbReference>
<comment type="similarity">
    <text evidence="1">Belongs to the sulfotransferase 1 family.</text>
</comment>
<reference evidence="4 5" key="1">
    <citation type="submission" date="2023-08" db="EMBL/GenBank/DDBJ databases">
        <title>Pleionea litopenaei sp. nov., isolated from stomach of juvenile Litopenaeus vannamei.</title>
        <authorList>
            <person name="Rho A.M."/>
            <person name="Hwang C.Y."/>
        </authorList>
    </citation>
    <scope>NUCLEOTIDE SEQUENCE [LARGE SCALE GENOMIC DNA]</scope>
    <source>
        <strain evidence="4 5">HL-JVS1</strain>
    </source>
</reference>
<keyword evidence="5" id="KW-1185">Reference proteome</keyword>
<proteinExistence type="inferred from homology"/>
<evidence type="ECO:0000313" key="5">
    <source>
        <dbReference type="Proteomes" id="UP001239782"/>
    </source>
</evidence>